<evidence type="ECO:0000313" key="1">
    <source>
        <dbReference type="EMBL" id="PRQ52222.1"/>
    </source>
</evidence>
<reference evidence="1 2" key="1">
    <citation type="journal article" date="2018" name="Nat. Genet.">
        <title>The Rosa genome provides new insights in the design of modern roses.</title>
        <authorList>
            <person name="Bendahmane M."/>
        </authorList>
    </citation>
    <scope>NUCLEOTIDE SEQUENCE [LARGE SCALE GENOMIC DNA]</scope>
    <source>
        <strain evidence="2">cv. Old Blush</strain>
    </source>
</reference>
<dbReference type="Gramene" id="PRQ52222">
    <property type="protein sequence ID" value="PRQ52222"/>
    <property type="gene ID" value="RchiOBHm_Chr2g0153131"/>
</dbReference>
<dbReference type="EMBL" id="PDCK01000040">
    <property type="protein sequence ID" value="PRQ52222.1"/>
    <property type="molecule type" value="Genomic_DNA"/>
</dbReference>
<organism evidence="1 2">
    <name type="scientific">Rosa chinensis</name>
    <name type="common">China rose</name>
    <dbReference type="NCBI Taxonomy" id="74649"/>
    <lineage>
        <taxon>Eukaryota</taxon>
        <taxon>Viridiplantae</taxon>
        <taxon>Streptophyta</taxon>
        <taxon>Embryophyta</taxon>
        <taxon>Tracheophyta</taxon>
        <taxon>Spermatophyta</taxon>
        <taxon>Magnoliopsida</taxon>
        <taxon>eudicotyledons</taxon>
        <taxon>Gunneridae</taxon>
        <taxon>Pentapetalae</taxon>
        <taxon>rosids</taxon>
        <taxon>fabids</taxon>
        <taxon>Rosales</taxon>
        <taxon>Rosaceae</taxon>
        <taxon>Rosoideae</taxon>
        <taxon>Rosoideae incertae sedis</taxon>
        <taxon>Rosa</taxon>
    </lineage>
</organism>
<dbReference type="Proteomes" id="UP000238479">
    <property type="component" value="Chromosome 2"/>
</dbReference>
<dbReference type="AlphaFoldDB" id="A0A2P6S0L2"/>
<name>A0A2P6S0L2_ROSCH</name>
<proteinExistence type="predicted"/>
<evidence type="ECO:0000313" key="2">
    <source>
        <dbReference type="Proteomes" id="UP000238479"/>
    </source>
</evidence>
<gene>
    <name evidence="1" type="ORF">RchiOBHm_Chr2g0153131</name>
</gene>
<protein>
    <submittedName>
        <fullName evidence="1">Uncharacterized protein</fullName>
    </submittedName>
</protein>
<comment type="caution">
    <text evidence="1">The sequence shown here is derived from an EMBL/GenBank/DDBJ whole genome shotgun (WGS) entry which is preliminary data.</text>
</comment>
<accession>A0A2P6S0L2</accession>
<sequence length="90" mass="10717">MSYKFFFNRSILHFLYQKRKRKTEGSDFNLHFFTLRYDFNHFFFKFELPYSLTPSSTFGQPPSLSSFLAPKPHLLPAQVLKVGLHILRAQ</sequence>
<keyword evidence="2" id="KW-1185">Reference proteome</keyword>